<evidence type="ECO:0000256" key="2">
    <source>
        <dbReference type="SAM" id="Phobius"/>
    </source>
</evidence>
<protein>
    <submittedName>
        <fullName evidence="3">Uncharacterized protein</fullName>
    </submittedName>
</protein>
<feature type="compositionally biased region" description="Basic and acidic residues" evidence="1">
    <location>
        <begin position="148"/>
        <end position="162"/>
    </location>
</feature>
<reference evidence="3" key="1">
    <citation type="submission" date="2022-07" db="EMBL/GenBank/DDBJ databases">
        <title>Phylogenomic reconstructions and comparative analyses of Kickxellomycotina fungi.</title>
        <authorList>
            <person name="Reynolds N.K."/>
            <person name="Stajich J.E."/>
            <person name="Barry K."/>
            <person name="Grigoriev I.V."/>
            <person name="Crous P."/>
            <person name="Smith M.E."/>
        </authorList>
    </citation>
    <scope>NUCLEOTIDE SEQUENCE</scope>
    <source>
        <strain evidence="3">NRRL 1566</strain>
    </source>
</reference>
<feature type="compositionally biased region" description="Low complexity" evidence="1">
    <location>
        <begin position="163"/>
        <end position="175"/>
    </location>
</feature>
<dbReference type="OrthoDB" id="5594566at2759"/>
<comment type="caution">
    <text evidence="3">The sequence shown here is derived from an EMBL/GenBank/DDBJ whole genome shotgun (WGS) entry which is preliminary data.</text>
</comment>
<name>A0A9W8LZB0_9FUNG</name>
<sequence length="202" mass="23137">MPGAALLSTVKEQALRRMLRRRLIWITIEVVLLLALLALLILHSFRLRNKNDNAYARWTSSWVMILLSVLLVVMALAVFVTFYHFRTRLTWIRDPGTSDSAVLHPQAHGETESGWARLKRLCGGSRGNESRVQVHQPAQQPWLSAEGRNSRAWREMQARQRESSLSSPSSPSISPRQMHFASSTPRRPPRASYRHRDSDSFL</sequence>
<feature type="region of interest" description="Disordered" evidence="1">
    <location>
        <begin position="127"/>
        <end position="202"/>
    </location>
</feature>
<dbReference type="Proteomes" id="UP001139887">
    <property type="component" value="Unassembled WGS sequence"/>
</dbReference>
<proteinExistence type="predicted"/>
<keyword evidence="2" id="KW-0812">Transmembrane</keyword>
<accession>A0A9W8LZB0</accession>
<keyword evidence="2" id="KW-0472">Membrane</keyword>
<organism evidence="3 4">
    <name type="scientific">Coemansia brasiliensis</name>
    <dbReference type="NCBI Taxonomy" id="2650707"/>
    <lineage>
        <taxon>Eukaryota</taxon>
        <taxon>Fungi</taxon>
        <taxon>Fungi incertae sedis</taxon>
        <taxon>Zoopagomycota</taxon>
        <taxon>Kickxellomycotina</taxon>
        <taxon>Kickxellomycetes</taxon>
        <taxon>Kickxellales</taxon>
        <taxon>Kickxellaceae</taxon>
        <taxon>Coemansia</taxon>
    </lineage>
</organism>
<keyword evidence="4" id="KW-1185">Reference proteome</keyword>
<feature type="transmembrane region" description="Helical" evidence="2">
    <location>
        <begin position="23"/>
        <end position="42"/>
    </location>
</feature>
<evidence type="ECO:0000256" key="1">
    <source>
        <dbReference type="SAM" id="MobiDB-lite"/>
    </source>
</evidence>
<keyword evidence="2" id="KW-1133">Transmembrane helix</keyword>
<gene>
    <name evidence="3" type="ORF">IWW36_001133</name>
</gene>
<feature type="transmembrane region" description="Helical" evidence="2">
    <location>
        <begin position="62"/>
        <end position="83"/>
    </location>
</feature>
<feature type="compositionally biased region" description="Polar residues" evidence="1">
    <location>
        <begin position="130"/>
        <end position="142"/>
    </location>
</feature>
<dbReference type="EMBL" id="JANBUW010000013">
    <property type="protein sequence ID" value="KAJ2851366.1"/>
    <property type="molecule type" value="Genomic_DNA"/>
</dbReference>
<evidence type="ECO:0000313" key="4">
    <source>
        <dbReference type="Proteomes" id="UP001139887"/>
    </source>
</evidence>
<dbReference type="AlphaFoldDB" id="A0A9W8LZB0"/>
<evidence type="ECO:0000313" key="3">
    <source>
        <dbReference type="EMBL" id="KAJ2851366.1"/>
    </source>
</evidence>